<sequence length="150" mass="16807">MDQQEELYHQMRADSAAEAALIQCRLACINVMRHAVHEQDEEENPSAPPPYDPAWRYHDPASNTDSTTSSRGVPVSAASPTTAPPTKAPAVLKHDIRIYSDSAALQQYRQARCQDIKSYREQHGLTSITARVANWWKNLYGGLTFDELIP</sequence>
<proteinExistence type="predicted"/>
<dbReference type="OrthoDB" id="10548874at2759"/>
<feature type="region of interest" description="Disordered" evidence="1">
    <location>
        <begin position="37"/>
        <end position="89"/>
    </location>
</feature>
<dbReference type="EMBL" id="KV423985">
    <property type="protein sequence ID" value="KZT56025.1"/>
    <property type="molecule type" value="Genomic_DNA"/>
</dbReference>
<organism evidence="2 3">
    <name type="scientific">Calocera cornea HHB12733</name>
    <dbReference type="NCBI Taxonomy" id="1353952"/>
    <lineage>
        <taxon>Eukaryota</taxon>
        <taxon>Fungi</taxon>
        <taxon>Dikarya</taxon>
        <taxon>Basidiomycota</taxon>
        <taxon>Agaricomycotina</taxon>
        <taxon>Dacrymycetes</taxon>
        <taxon>Dacrymycetales</taxon>
        <taxon>Dacrymycetaceae</taxon>
        <taxon>Calocera</taxon>
    </lineage>
</organism>
<name>A0A165F211_9BASI</name>
<reference evidence="2 3" key="1">
    <citation type="journal article" date="2016" name="Mol. Biol. Evol.">
        <title>Comparative Genomics of Early-Diverging Mushroom-Forming Fungi Provides Insights into the Origins of Lignocellulose Decay Capabilities.</title>
        <authorList>
            <person name="Nagy L.G."/>
            <person name="Riley R."/>
            <person name="Tritt A."/>
            <person name="Adam C."/>
            <person name="Daum C."/>
            <person name="Floudas D."/>
            <person name="Sun H."/>
            <person name="Yadav J.S."/>
            <person name="Pangilinan J."/>
            <person name="Larsson K.H."/>
            <person name="Matsuura K."/>
            <person name="Barry K."/>
            <person name="Labutti K."/>
            <person name="Kuo R."/>
            <person name="Ohm R.A."/>
            <person name="Bhattacharya S.S."/>
            <person name="Shirouzu T."/>
            <person name="Yoshinaga Y."/>
            <person name="Martin F.M."/>
            <person name="Grigoriev I.V."/>
            <person name="Hibbett D.S."/>
        </authorList>
    </citation>
    <scope>NUCLEOTIDE SEQUENCE [LARGE SCALE GENOMIC DNA]</scope>
    <source>
        <strain evidence="2 3">HHB12733</strain>
    </source>
</reference>
<feature type="compositionally biased region" description="Polar residues" evidence="1">
    <location>
        <begin position="61"/>
        <end position="71"/>
    </location>
</feature>
<evidence type="ECO:0000256" key="1">
    <source>
        <dbReference type="SAM" id="MobiDB-lite"/>
    </source>
</evidence>
<evidence type="ECO:0000313" key="3">
    <source>
        <dbReference type="Proteomes" id="UP000076842"/>
    </source>
</evidence>
<dbReference type="InParanoid" id="A0A165F211"/>
<gene>
    <name evidence="2" type="ORF">CALCODRAFT_484337</name>
</gene>
<dbReference type="AlphaFoldDB" id="A0A165F211"/>
<keyword evidence="3" id="KW-1185">Reference proteome</keyword>
<protein>
    <submittedName>
        <fullName evidence="2">Uncharacterized protein</fullName>
    </submittedName>
</protein>
<dbReference type="Proteomes" id="UP000076842">
    <property type="component" value="Unassembled WGS sequence"/>
</dbReference>
<accession>A0A165F211</accession>
<evidence type="ECO:0000313" key="2">
    <source>
        <dbReference type="EMBL" id="KZT56025.1"/>
    </source>
</evidence>